<feature type="non-terminal residue" evidence="1">
    <location>
        <position position="147"/>
    </location>
</feature>
<dbReference type="InterPro" id="IPR027417">
    <property type="entry name" value="P-loop_NTPase"/>
</dbReference>
<protein>
    <submittedName>
        <fullName evidence="1">Transcription-repair coupling factor</fullName>
    </submittedName>
</protein>
<proteinExistence type="predicted"/>
<accession>A0A3B0YJN2</accession>
<name>A0A3B0YJN2_9ZZZZ</name>
<sequence length="147" mass="16467">MSQAASHSEPDSDQADSFQPQLPKAGQRVLWSRLYGDSLPLTLAGAAQQYSGLLLVITPDSQSAEQLQRQLRFFCDDTSLDILCFPDWETLPYDTFSPHQDIISERLETLCHLPTLKHGVLLVPVATLLQRLPPKNFLDQYSLALNT</sequence>
<gene>
    <name evidence="1" type="ORF">MNBD_GAMMA15-976</name>
</gene>
<evidence type="ECO:0000313" key="1">
    <source>
        <dbReference type="EMBL" id="VAW76940.1"/>
    </source>
</evidence>
<dbReference type="EMBL" id="UOFN01000072">
    <property type="protein sequence ID" value="VAW76940.1"/>
    <property type="molecule type" value="Genomic_DNA"/>
</dbReference>
<reference evidence="1" key="1">
    <citation type="submission" date="2018-06" db="EMBL/GenBank/DDBJ databases">
        <authorList>
            <person name="Zhirakovskaya E."/>
        </authorList>
    </citation>
    <scope>NUCLEOTIDE SEQUENCE</scope>
</reference>
<dbReference type="Gene3D" id="3.40.50.11180">
    <property type="match status" value="1"/>
</dbReference>
<organism evidence="1">
    <name type="scientific">hydrothermal vent metagenome</name>
    <dbReference type="NCBI Taxonomy" id="652676"/>
    <lineage>
        <taxon>unclassified sequences</taxon>
        <taxon>metagenomes</taxon>
        <taxon>ecological metagenomes</taxon>
    </lineage>
</organism>
<dbReference type="AlphaFoldDB" id="A0A3B0YJN2"/>
<dbReference type="SUPFAM" id="SSF52540">
    <property type="entry name" value="P-loop containing nucleoside triphosphate hydrolases"/>
    <property type="match status" value="1"/>
</dbReference>